<organism evidence="4 5">
    <name type="scientific">Phytoactinopolyspora halotolerans</name>
    <dbReference type="NCBI Taxonomy" id="1981512"/>
    <lineage>
        <taxon>Bacteria</taxon>
        <taxon>Bacillati</taxon>
        <taxon>Actinomycetota</taxon>
        <taxon>Actinomycetes</taxon>
        <taxon>Jiangellales</taxon>
        <taxon>Jiangellaceae</taxon>
        <taxon>Phytoactinopolyspora</taxon>
    </lineage>
</organism>
<proteinExistence type="inferred from homology"/>
<feature type="coiled-coil region" evidence="2">
    <location>
        <begin position="86"/>
        <end position="127"/>
    </location>
</feature>
<dbReference type="Pfam" id="PF05949">
    <property type="entry name" value="DUF881"/>
    <property type="match status" value="1"/>
</dbReference>
<keyword evidence="3" id="KW-0472">Membrane</keyword>
<accession>A0A6L9SH82</accession>
<keyword evidence="3" id="KW-0812">Transmembrane</keyword>
<comment type="caution">
    <text evidence="4">The sequence shown here is derived from an EMBL/GenBank/DDBJ whole genome shotgun (WGS) entry which is preliminary data.</text>
</comment>
<evidence type="ECO:0000313" key="5">
    <source>
        <dbReference type="Proteomes" id="UP000475214"/>
    </source>
</evidence>
<dbReference type="GO" id="GO:0005886">
    <property type="term" value="C:plasma membrane"/>
    <property type="evidence" value="ECO:0007669"/>
    <property type="project" value="TreeGrafter"/>
</dbReference>
<dbReference type="Gene3D" id="3.30.70.1880">
    <property type="entry name" value="Protein of unknown function DUF881"/>
    <property type="match status" value="1"/>
</dbReference>
<gene>
    <name evidence="4" type="ORF">G1H10_27985</name>
</gene>
<keyword evidence="2" id="KW-0175">Coiled coil</keyword>
<dbReference type="EMBL" id="JAAGOA010000028">
    <property type="protein sequence ID" value="NEE04014.1"/>
    <property type="molecule type" value="Genomic_DNA"/>
</dbReference>
<evidence type="ECO:0000256" key="2">
    <source>
        <dbReference type="SAM" id="Coils"/>
    </source>
</evidence>
<dbReference type="RefSeq" id="WP_163744174.1">
    <property type="nucleotide sequence ID" value="NZ_JAAGOA010000028.1"/>
</dbReference>
<evidence type="ECO:0000256" key="1">
    <source>
        <dbReference type="ARBA" id="ARBA00009108"/>
    </source>
</evidence>
<reference evidence="4 5" key="1">
    <citation type="submission" date="2020-02" db="EMBL/GenBank/DDBJ databases">
        <authorList>
            <person name="Li X.-J."/>
            <person name="Han X.-M."/>
        </authorList>
    </citation>
    <scope>NUCLEOTIDE SEQUENCE [LARGE SCALE GENOMIC DNA]</scope>
    <source>
        <strain evidence="4 5">CCTCC AB 2017055</strain>
    </source>
</reference>
<dbReference type="PANTHER" id="PTHR37313:SF1">
    <property type="entry name" value="UPF0749 PROTEIN RV1823"/>
    <property type="match status" value="1"/>
</dbReference>
<name>A0A6L9SH82_9ACTN</name>
<feature type="transmembrane region" description="Helical" evidence="3">
    <location>
        <begin position="55"/>
        <end position="73"/>
    </location>
</feature>
<dbReference type="AlphaFoldDB" id="A0A6L9SH82"/>
<evidence type="ECO:0000256" key="3">
    <source>
        <dbReference type="SAM" id="Phobius"/>
    </source>
</evidence>
<keyword evidence="5" id="KW-1185">Reference proteome</keyword>
<sequence>MTSKKATVTRPRDASMSLLNNVFANPLDPDYERVAATRRGADEDEAPSRKPRMSASLVLGMLALGLLLSVAIVQKEGTASVASAEREGLAERIRGQEQQTERLQDAVSSLQAEIAELEDRQLQSSARGQRLRESLQNLQGSAGTAAVAGPGASVVLDDAEHPEETEKPEYAVVLDVDLQRVVNGLWIAGAEAISINDQRVTSLSPIRMANNVINVNGRPLSPPYEVLAIGDSRTLASDFSEGPGGDYLRSAGKDGIRYTVRVEESVRLPAGSSMSISYATATGGVS</sequence>
<dbReference type="InterPro" id="IPR010273">
    <property type="entry name" value="DUF881"/>
</dbReference>
<comment type="similarity">
    <text evidence="1">Belongs to the UPF0749 family.</text>
</comment>
<evidence type="ECO:0000313" key="4">
    <source>
        <dbReference type="EMBL" id="NEE04014.1"/>
    </source>
</evidence>
<keyword evidence="3" id="KW-1133">Transmembrane helix</keyword>
<dbReference type="PANTHER" id="PTHR37313">
    <property type="entry name" value="UPF0749 PROTEIN RV1825"/>
    <property type="match status" value="1"/>
</dbReference>
<protein>
    <submittedName>
        <fullName evidence="4">DUF881 domain-containing protein</fullName>
    </submittedName>
</protein>
<dbReference type="Proteomes" id="UP000475214">
    <property type="component" value="Unassembled WGS sequence"/>
</dbReference>